<evidence type="ECO:0000256" key="7">
    <source>
        <dbReference type="ARBA" id="ARBA00022842"/>
    </source>
</evidence>
<protein>
    <recommendedName>
        <fullName evidence="3 9">5'-nucleotidase</fullName>
        <ecNumber evidence="3 9">3.1.3.5</ecNumber>
    </recommendedName>
</protein>
<keyword evidence="7" id="KW-0460">Magnesium</keyword>
<dbReference type="GO" id="GO:0000166">
    <property type="term" value="F:nucleotide binding"/>
    <property type="evidence" value="ECO:0007669"/>
    <property type="project" value="UniProtKB-KW"/>
</dbReference>
<evidence type="ECO:0000256" key="8">
    <source>
        <dbReference type="ARBA" id="ARBA00023080"/>
    </source>
</evidence>
<sequence>MASILQKVLQEYGNKDKCKIQDPTKVEAILQKLVNDGPSKLQVITDFDFTLSRFHKDGERCDSCHGILDHSPLMPDSFREKAKALYQKYYYIELDHKMTVEEKIPHMITWYRESHNLLIEAQVSKQKIQEMVISSRALLRDSAVNVLSNLNDHKVPVLIFSAGVGNILEEVLHREKAFFPNVEVISNYMLFNETGECTSFKEPLIHMFNKNETALDSPDYFQHLKHRHNALVLGDSIGDLDMGSGIHNPGALLRVGFLNDKIDERMDSFINNFDVVLVDDQSFDFVNVVSRLVCGQPLKQ</sequence>
<dbReference type="PANTHER" id="PTHR13045:SF0">
    <property type="entry name" value="7-METHYLGUANOSINE PHOSPHATE-SPECIFIC 5'-NUCLEOTIDASE"/>
    <property type="match status" value="1"/>
</dbReference>
<dbReference type="FunFam" id="1.10.150.340:FF:000001">
    <property type="entry name" value="Cytosolic 5-nucleotidase 3-like"/>
    <property type="match status" value="1"/>
</dbReference>
<keyword evidence="11" id="KW-1185">Reference proteome</keyword>
<evidence type="ECO:0000256" key="9">
    <source>
        <dbReference type="RuleBase" id="RU361276"/>
    </source>
</evidence>
<dbReference type="GO" id="GO:0005737">
    <property type="term" value="C:cytoplasm"/>
    <property type="evidence" value="ECO:0007669"/>
    <property type="project" value="UniProtKB-SubCell"/>
</dbReference>
<keyword evidence="5 9" id="KW-0547">Nucleotide-binding</keyword>
<evidence type="ECO:0000256" key="3">
    <source>
        <dbReference type="ARBA" id="ARBA00012643"/>
    </source>
</evidence>
<dbReference type="SUPFAM" id="SSF56784">
    <property type="entry name" value="HAD-like"/>
    <property type="match status" value="1"/>
</dbReference>
<dbReference type="PANTHER" id="PTHR13045">
    <property type="entry name" value="5'-NUCLEOTIDASE"/>
    <property type="match status" value="1"/>
</dbReference>
<dbReference type="SFLD" id="SFLDG01128">
    <property type="entry name" value="C1.4:_5'-Nucleotidase_Like"/>
    <property type="match status" value="1"/>
</dbReference>
<comment type="subcellular location">
    <subcellularLocation>
        <location evidence="9">Cytoplasm</location>
    </subcellularLocation>
</comment>
<dbReference type="Pfam" id="PF05822">
    <property type="entry name" value="UMPH-1"/>
    <property type="match status" value="1"/>
</dbReference>
<dbReference type="OMA" id="THFISNM"/>
<dbReference type="Proteomes" id="UP000094527">
    <property type="component" value="Unassembled WGS sequence"/>
</dbReference>
<dbReference type="NCBIfam" id="TIGR01544">
    <property type="entry name" value="HAD-SF-IE"/>
    <property type="match status" value="1"/>
</dbReference>
<evidence type="ECO:0000313" key="11">
    <source>
        <dbReference type="Proteomes" id="UP000094527"/>
    </source>
</evidence>
<dbReference type="Gene3D" id="1.10.150.340">
    <property type="entry name" value="Pyrimidine 5'-nucleotidase (UMPH-1), N-terminal domain"/>
    <property type="match status" value="1"/>
</dbReference>
<dbReference type="GO" id="GO:0000287">
    <property type="term" value="F:magnesium ion binding"/>
    <property type="evidence" value="ECO:0007669"/>
    <property type="project" value="InterPro"/>
</dbReference>
<evidence type="ECO:0000256" key="1">
    <source>
        <dbReference type="ARBA" id="ARBA00000815"/>
    </source>
</evidence>
<keyword evidence="8 9" id="KW-0546">Nucleotide metabolism</keyword>
<dbReference type="Gene3D" id="3.40.50.1000">
    <property type="entry name" value="HAD superfamily/HAD-like"/>
    <property type="match status" value="1"/>
</dbReference>
<dbReference type="EC" id="3.1.3.5" evidence="3 9"/>
<comment type="similarity">
    <text evidence="2 9">Belongs to the pyrimidine 5'-nucleotidase family.</text>
</comment>
<dbReference type="GO" id="GO:0008253">
    <property type="term" value="F:5'-nucleotidase activity"/>
    <property type="evidence" value="ECO:0007669"/>
    <property type="project" value="UniProtKB-EC"/>
</dbReference>
<dbReference type="AlphaFoldDB" id="A0A1D2NKJ0"/>
<reference evidence="10 11" key="1">
    <citation type="journal article" date="2016" name="Genome Biol. Evol.">
        <title>Gene Family Evolution Reflects Adaptation to Soil Environmental Stressors in the Genome of the Collembolan Orchesella cincta.</title>
        <authorList>
            <person name="Faddeeva-Vakhrusheva A."/>
            <person name="Derks M.F."/>
            <person name="Anvar S.Y."/>
            <person name="Agamennone V."/>
            <person name="Suring W."/>
            <person name="Smit S."/>
            <person name="van Straalen N.M."/>
            <person name="Roelofs D."/>
        </authorList>
    </citation>
    <scope>NUCLEOTIDE SEQUENCE [LARGE SCALE GENOMIC DNA]</scope>
    <source>
        <tissue evidence="10">Mixed pool</tissue>
    </source>
</reference>
<evidence type="ECO:0000313" key="10">
    <source>
        <dbReference type="EMBL" id="ODN05739.1"/>
    </source>
</evidence>
<comment type="catalytic activity">
    <reaction evidence="1 9">
        <text>a ribonucleoside 5'-phosphate + H2O = a ribonucleoside + phosphate</text>
        <dbReference type="Rhea" id="RHEA:12484"/>
        <dbReference type="ChEBI" id="CHEBI:15377"/>
        <dbReference type="ChEBI" id="CHEBI:18254"/>
        <dbReference type="ChEBI" id="CHEBI:43474"/>
        <dbReference type="ChEBI" id="CHEBI:58043"/>
        <dbReference type="EC" id="3.1.3.5"/>
    </reaction>
</comment>
<dbReference type="InterPro" id="IPR023214">
    <property type="entry name" value="HAD_sf"/>
</dbReference>
<dbReference type="STRING" id="48709.A0A1D2NKJ0"/>
<organism evidence="10 11">
    <name type="scientific">Orchesella cincta</name>
    <name type="common">Springtail</name>
    <name type="synonym">Podura cincta</name>
    <dbReference type="NCBI Taxonomy" id="48709"/>
    <lineage>
        <taxon>Eukaryota</taxon>
        <taxon>Metazoa</taxon>
        <taxon>Ecdysozoa</taxon>
        <taxon>Arthropoda</taxon>
        <taxon>Hexapoda</taxon>
        <taxon>Collembola</taxon>
        <taxon>Entomobryomorpha</taxon>
        <taxon>Entomobryoidea</taxon>
        <taxon>Orchesellidae</taxon>
        <taxon>Orchesellinae</taxon>
        <taxon>Orchesella</taxon>
    </lineage>
</organism>
<keyword evidence="4" id="KW-0479">Metal-binding</keyword>
<accession>A0A1D2NKJ0</accession>
<dbReference type="EMBL" id="LJIJ01000017">
    <property type="protein sequence ID" value="ODN05739.1"/>
    <property type="molecule type" value="Genomic_DNA"/>
</dbReference>
<dbReference type="InterPro" id="IPR036412">
    <property type="entry name" value="HAD-like_sf"/>
</dbReference>
<evidence type="ECO:0000256" key="4">
    <source>
        <dbReference type="ARBA" id="ARBA00022723"/>
    </source>
</evidence>
<keyword evidence="9" id="KW-0963">Cytoplasm</keyword>
<name>A0A1D2NKJ0_ORCCI</name>
<dbReference type="InterPro" id="IPR006434">
    <property type="entry name" value="Pyrimidine_nucleotidase_eu"/>
</dbReference>
<dbReference type="GO" id="GO:0009117">
    <property type="term" value="P:nucleotide metabolic process"/>
    <property type="evidence" value="ECO:0007669"/>
    <property type="project" value="UniProtKB-KW"/>
</dbReference>
<gene>
    <name evidence="10" type="ORF">Ocin01_00945</name>
</gene>
<dbReference type="SFLD" id="SFLDS00003">
    <property type="entry name" value="Haloacid_Dehalogenase"/>
    <property type="match status" value="1"/>
</dbReference>
<evidence type="ECO:0000256" key="6">
    <source>
        <dbReference type="ARBA" id="ARBA00022801"/>
    </source>
</evidence>
<evidence type="ECO:0000256" key="2">
    <source>
        <dbReference type="ARBA" id="ARBA00008389"/>
    </source>
</evidence>
<proteinExistence type="inferred from homology"/>
<comment type="caution">
    <text evidence="10">The sequence shown here is derived from an EMBL/GenBank/DDBJ whole genome shotgun (WGS) entry which is preliminary data.</text>
</comment>
<keyword evidence="6 9" id="KW-0378">Hydrolase</keyword>
<evidence type="ECO:0000256" key="5">
    <source>
        <dbReference type="ARBA" id="ARBA00022741"/>
    </source>
</evidence>
<dbReference type="OrthoDB" id="10014216at2759"/>